<feature type="region of interest" description="Disordered" evidence="1">
    <location>
        <begin position="309"/>
        <end position="380"/>
    </location>
</feature>
<feature type="domain" description="Fibronectin type-III" evidence="3">
    <location>
        <begin position="12"/>
        <end position="112"/>
    </location>
</feature>
<proteinExistence type="predicted"/>
<dbReference type="Pfam" id="PF09294">
    <property type="entry name" value="Interfer-bind"/>
    <property type="match status" value="1"/>
</dbReference>
<dbReference type="GO" id="GO:0004896">
    <property type="term" value="F:cytokine receptor activity"/>
    <property type="evidence" value="ECO:0007669"/>
    <property type="project" value="TreeGrafter"/>
</dbReference>
<reference evidence="5" key="1">
    <citation type="submission" date="2025-08" db="UniProtKB">
        <authorList>
            <consortium name="Ensembl"/>
        </authorList>
    </citation>
    <scope>IDENTIFICATION</scope>
</reference>
<evidence type="ECO:0000313" key="5">
    <source>
        <dbReference type="Ensembl" id="ENSMMOP00000016012.1"/>
    </source>
</evidence>
<feature type="signal peptide" evidence="2">
    <location>
        <begin position="1"/>
        <end position="22"/>
    </location>
</feature>
<feature type="compositionally biased region" description="Polar residues" evidence="1">
    <location>
        <begin position="355"/>
        <end position="365"/>
    </location>
</feature>
<dbReference type="PANTHER" id="PTHR20859">
    <property type="entry name" value="INTERFERON/INTERLEUKIN RECEPTOR"/>
    <property type="match status" value="1"/>
</dbReference>
<dbReference type="Proteomes" id="UP000261620">
    <property type="component" value="Unplaced"/>
</dbReference>
<organism evidence="5 6">
    <name type="scientific">Mola mola</name>
    <name type="common">Ocean sunfish</name>
    <name type="synonym">Tetraodon mola</name>
    <dbReference type="NCBI Taxonomy" id="94237"/>
    <lineage>
        <taxon>Eukaryota</taxon>
        <taxon>Metazoa</taxon>
        <taxon>Chordata</taxon>
        <taxon>Craniata</taxon>
        <taxon>Vertebrata</taxon>
        <taxon>Euteleostomi</taxon>
        <taxon>Actinopterygii</taxon>
        <taxon>Neopterygii</taxon>
        <taxon>Teleostei</taxon>
        <taxon>Neoteleostei</taxon>
        <taxon>Acanthomorphata</taxon>
        <taxon>Eupercaria</taxon>
        <taxon>Tetraodontiformes</taxon>
        <taxon>Molidae</taxon>
        <taxon>Mola</taxon>
    </lineage>
</organism>
<dbReference type="InterPro" id="IPR036116">
    <property type="entry name" value="FN3_sf"/>
</dbReference>
<dbReference type="Gene3D" id="2.60.40.10">
    <property type="entry name" value="Immunoglobulins"/>
    <property type="match status" value="1"/>
</dbReference>
<dbReference type="InterPro" id="IPR050650">
    <property type="entry name" value="Type-II_Cytokine-TF_Rcpt"/>
</dbReference>
<dbReference type="STRING" id="94237.ENSMMOP00000016012"/>
<dbReference type="CDD" id="cd00063">
    <property type="entry name" value="FN3"/>
    <property type="match status" value="1"/>
</dbReference>
<dbReference type="SUPFAM" id="SSF49265">
    <property type="entry name" value="Fibronectin type III"/>
    <property type="match status" value="2"/>
</dbReference>
<dbReference type="InterPro" id="IPR015373">
    <property type="entry name" value="Interferon/interleukin_rcp_dom"/>
</dbReference>
<feature type="domain" description="Interferon/interleukin receptor" evidence="4">
    <location>
        <begin position="121"/>
        <end position="218"/>
    </location>
</feature>
<accession>A0A3Q3WU67</accession>
<keyword evidence="2" id="KW-0732">Signal</keyword>
<feature type="chain" id="PRO_5018724400" evidence="2">
    <location>
        <begin position="23"/>
        <end position="568"/>
    </location>
</feature>
<dbReference type="Pfam" id="PF01108">
    <property type="entry name" value="Tissue_fac"/>
    <property type="match status" value="1"/>
</dbReference>
<keyword evidence="6" id="KW-1185">Reference proteome</keyword>
<dbReference type="PANTHER" id="PTHR20859:SF94">
    <property type="entry name" value="CYTOKINE RECEPTOR FAMILY MEMBER B7"/>
    <property type="match status" value="1"/>
</dbReference>
<evidence type="ECO:0000259" key="3">
    <source>
        <dbReference type="Pfam" id="PF01108"/>
    </source>
</evidence>
<protein>
    <submittedName>
        <fullName evidence="5">Uncharacterized protein</fullName>
    </submittedName>
</protein>
<evidence type="ECO:0000259" key="4">
    <source>
        <dbReference type="Pfam" id="PF09294"/>
    </source>
</evidence>
<evidence type="ECO:0000313" key="6">
    <source>
        <dbReference type="Proteomes" id="UP000261620"/>
    </source>
</evidence>
<name>A0A3Q3WU67_MOLML</name>
<dbReference type="Ensembl" id="ENSMMOT00000016278.1">
    <property type="protein sequence ID" value="ENSMMOP00000016012.1"/>
    <property type="gene ID" value="ENSMMOG00000012216.1"/>
</dbReference>
<sequence length="568" mass="62778">MDISNRTPIFVFLMIHINCVSGLVVPEPVPENLKVDILDGMATAHWDHPVGAPANSQYNVQMAKRPGKKWDMVASCTGITTTKCDLNSLIDDYKTGYKVKVQLVTGKNVSSWIKKSFQLSKLSPPVFTLSSTSSNLTVRVQQNPTLAKMFPFRFIYTVSRVQIGQDNKTTIAIMKEEDQGIMTFSSLHPGTEHCVSMKVQNEAMVFPSNTSSEQCVRLSQQEWYIDAVTSLSILGVLAVAAIMATILLCYLRRPEKTPAVLKTPMSGWLPLFVGEGTLEVVTDKGWFLSSARTEVKKCVKIPVTHNTITKNNQDEDRKTSMDSGVSMESNSSENSRERSQINQEDSGCGSLGGPESSTSNQTNYPVQEERTHTDTAWKTGDSRMGLDCQLHSSSMNLDGEDSRLLLEDFAGGNYRSQCPSAMQVHVGDEEAFEQMLCDSVLAKVVTGYRAEPQSCICSGAGQCTWCHKQGHYRTGVIKQHRAVFFDNGLQTDKCNTVNSFEGITFPSYSNKTQMDTVMMDDLEKTFLQLGETFPMLTALTPLPLVEGGQDFNTNNISLSLCDVQLTTN</sequence>
<reference evidence="5" key="2">
    <citation type="submission" date="2025-09" db="UniProtKB">
        <authorList>
            <consortium name="Ensembl"/>
        </authorList>
    </citation>
    <scope>IDENTIFICATION</scope>
</reference>
<feature type="compositionally biased region" description="Low complexity" evidence="1">
    <location>
        <begin position="321"/>
        <end position="333"/>
    </location>
</feature>
<dbReference type="OMA" id="IWEGNVT"/>
<evidence type="ECO:0000256" key="2">
    <source>
        <dbReference type="SAM" id="SignalP"/>
    </source>
</evidence>
<dbReference type="AlphaFoldDB" id="A0A3Q3WU67"/>
<evidence type="ECO:0000256" key="1">
    <source>
        <dbReference type="SAM" id="MobiDB-lite"/>
    </source>
</evidence>
<dbReference type="InterPro" id="IPR013783">
    <property type="entry name" value="Ig-like_fold"/>
</dbReference>
<dbReference type="GO" id="GO:0005886">
    <property type="term" value="C:plasma membrane"/>
    <property type="evidence" value="ECO:0007669"/>
    <property type="project" value="TreeGrafter"/>
</dbReference>
<dbReference type="InterPro" id="IPR003961">
    <property type="entry name" value="FN3_dom"/>
</dbReference>